<protein>
    <submittedName>
        <fullName evidence="2">Uncharacterized protein</fullName>
    </submittedName>
</protein>
<evidence type="ECO:0000313" key="3">
    <source>
        <dbReference type="Proteomes" id="UP001066276"/>
    </source>
</evidence>
<sequence>MHASREGAAPEPWVDARGACSPPFFTFSRGNRRGLEDQAHKAATRRPYHGEGDDQCVRSRASGRSAPWVCNSPALHTAAPLRPWWYMRAPERTGGDRKTLPPPLIVAFEGKGNPPGGWNLVRSDWRDRGKEPTGHLLGLLGPATLDLRRRWTPSTCRDPPGIRGAP</sequence>
<gene>
    <name evidence="2" type="ORF">NDU88_005676</name>
</gene>
<feature type="region of interest" description="Disordered" evidence="1">
    <location>
        <begin position="93"/>
        <end position="112"/>
    </location>
</feature>
<dbReference type="Proteomes" id="UP001066276">
    <property type="component" value="Chromosome 4_1"/>
</dbReference>
<name>A0AAV7TBT1_PLEWA</name>
<feature type="region of interest" description="Disordered" evidence="1">
    <location>
        <begin position="29"/>
        <end position="57"/>
    </location>
</feature>
<keyword evidence="3" id="KW-1185">Reference proteome</keyword>
<reference evidence="2" key="1">
    <citation type="journal article" date="2022" name="bioRxiv">
        <title>Sequencing and chromosome-scale assembly of the giantPleurodeles waltlgenome.</title>
        <authorList>
            <person name="Brown T."/>
            <person name="Elewa A."/>
            <person name="Iarovenko S."/>
            <person name="Subramanian E."/>
            <person name="Araus A.J."/>
            <person name="Petzold A."/>
            <person name="Susuki M."/>
            <person name="Suzuki K.-i.T."/>
            <person name="Hayashi T."/>
            <person name="Toyoda A."/>
            <person name="Oliveira C."/>
            <person name="Osipova E."/>
            <person name="Leigh N.D."/>
            <person name="Simon A."/>
            <person name="Yun M.H."/>
        </authorList>
    </citation>
    <scope>NUCLEOTIDE SEQUENCE</scope>
    <source>
        <strain evidence="2">20211129_DDA</strain>
        <tissue evidence="2">Liver</tissue>
    </source>
</reference>
<organism evidence="2 3">
    <name type="scientific">Pleurodeles waltl</name>
    <name type="common">Iberian ribbed newt</name>
    <dbReference type="NCBI Taxonomy" id="8319"/>
    <lineage>
        <taxon>Eukaryota</taxon>
        <taxon>Metazoa</taxon>
        <taxon>Chordata</taxon>
        <taxon>Craniata</taxon>
        <taxon>Vertebrata</taxon>
        <taxon>Euteleostomi</taxon>
        <taxon>Amphibia</taxon>
        <taxon>Batrachia</taxon>
        <taxon>Caudata</taxon>
        <taxon>Salamandroidea</taxon>
        <taxon>Salamandridae</taxon>
        <taxon>Pleurodelinae</taxon>
        <taxon>Pleurodeles</taxon>
    </lineage>
</organism>
<proteinExistence type="predicted"/>
<evidence type="ECO:0000256" key="1">
    <source>
        <dbReference type="SAM" id="MobiDB-lite"/>
    </source>
</evidence>
<dbReference type="AlphaFoldDB" id="A0AAV7TBT1"/>
<comment type="caution">
    <text evidence="2">The sequence shown here is derived from an EMBL/GenBank/DDBJ whole genome shotgun (WGS) entry which is preliminary data.</text>
</comment>
<feature type="compositionally biased region" description="Basic and acidic residues" evidence="1">
    <location>
        <begin position="48"/>
        <end position="57"/>
    </location>
</feature>
<evidence type="ECO:0000313" key="2">
    <source>
        <dbReference type="EMBL" id="KAJ1173851.1"/>
    </source>
</evidence>
<dbReference type="EMBL" id="JANPWB010000007">
    <property type="protein sequence ID" value="KAJ1173851.1"/>
    <property type="molecule type" value="Genomic_DNA"/>
</dbReference>
<accession>A0AAV7TBT1</accession>